<feature type="domain" description="Signal transduction histidine kinase subgroup 3 dimerisation and phosphoacceptor" evidence="6">
    <location>
        <begin position="214"/>
        <end position="275"/>
    </location>
</feature>
<dbReference type="Gene3D" id="3.30.565.10">
    <property type="entry name" value="Histidine kinase-like ATPase, C-terminal domain"/>
    <property type="match status" value="1"/>
</dbReference>
<feature type="transmembrane region" description="Helical" evidence="5">
    <location>
        <begin position="47"/>
        <end position="65"/>
    </location>
</feature>
<dbReference type="InterPro" id="IPR036890">
    <property type="entry name" value="HATPase_C_sf"/>
</dbReference>
<evidence type="ECO:0000256" key="4">
    <source>
        <dbReference type="SAM" id="MobiDB-lite"/>
    </source>
</evidence>
<feature type="compositionally biased region" description="Basic and acidic residues" evidence="4">
    <location>
        <begin position="1"/>
        <end position="23"/>
    </location>
</feature>
<dbReference type="GO" id="GO:0016020">
    <property type="term" value="C:membrane"/>
    <property type="evidence" value="ECO:0007669"/>
    <property type="project" value="InterPro"/>
</dbReference>
<dbReference type="RefSeq" id="WP_147233347.1">
    <property type="nucleotide sequence ID" value="NZ_QNSB01000007.1"/>
</dbReference>
<name>A0A366IH22_9MICO</name>
<proteinExistence type="predicted"/>
<evidence type="ECO:0000256" key="2">
    <source>
        <dbReference type="ARBA" id="ARBA00022777"/>
    </source>
</evidence>
<dbReference type="Proteomes" id="UP000253509">
    <property type="component" value="Unassembled WGS sequence"/>
</dbReference>
<dbReference type="EMBL" id="QNSB01000007">
    <property type="protein sequence ID" value="RBP70869.1"/>
    <property type="molecule type" value="Genomic_DNA"/>
</dbReference>
<sequence length="415" mass="44475">MKDHTAAPRLRANAERLPHDRSPRPRPSGVGDCYPDVLPPEQRLETLLMAGIWLVFLAIPAWSLVAEPELTVAAKALGLAALLVFCLIYLTAFVRTRPVTALPRWANTLLYQVLLLTVVIAGVPSIGTDVVLTTPFLCAMWLFCHPWPVGLAGTAAVVLVNLTIVWFFASAEDRTWSLIPIVISVGFIVAVRYATGREERTRTLKERLALAAQREAFGREVHDALGHSLTLMSVKVQLARRHIATDPDRAETELDEVRDLITAAIAEARTVVTRVGAEADQLSLTEQISAAVRALGAAGVSTDAPAPEVLGSLPPAQDALFAACLREAVTNIIRHSRAEHVSIAVEPDRLVVVDDGVGGAAAARARAAAADREPAGHGLPGMAARARAASARLRVTDARPGHHRPGTRVEVDCAH</sequence>
<evidence type="ECO:0000313" key="8">
    <source>
        <dbReference type="Proteomes" id="UP000253509"/>
    </source>
</evidence>
<evidence type="ECO:0000313" key="7">
    <source>
        <dbReference type="EMBL" id="RBP70869.1"/>
    </source>
</evidence>
<reference evidence="7 8" key="1">
    <citation type="submission" date="2018-06" db="EMBL/GenBank/DDBJ databases">
        <title>Freshwater and sediment microbial communities from various areas in North America, analyzing microbe dynamics in response to fracking.</title>
        <authorList>
            <person name="Lamendella R."/>
        </authorList>
    </citation>
    <scope>NUCLEOTIDE SEQUENCE [LARGE SCALE GENOMIC DNA]</scope>
    <source>
        <strain evidence="7 8">3b_TX</strain>
    </source>
</reference>
<protein>
    <submittedName>
        <fullName evidence="7">Two-component system sensor histidine kinase DesK</fullName>
    </submittedName>
</protein>
<gene>
    <name evidence="7" type="ORF">DFO65_107191</name>
</gene>
<evidence type="ECO:0000256" key="5">
    <source>
        <dbReference type="SAM" id="Phobius"/>
    </source>
</evidence>
<feature type="transmembrane region" description="Helical" evidence="5">
    <location>
        <begin position="149"/>
        <end position="169"/>
    </location>
</feature>
<dbReference type="Gene3D" id="1.20.5.1930">
    <property type="match status" value="1"/>
</dbReference>
<dbReference type="PANTHER" id="PTHR24421">
    <property type="entry name" value="NITRATE/NITRITE SENSOR PROTEIN NARX-RELATED"/>
    <property type="match status" value="1"/>
</dbReference>
<keyword evidence="1" id="KW-0808">Transferase</keyword>
<dbReference type="GO" id="GO:0046983">
    <property type="term" value="F:protein dimerization activity"/>
    <property type="evidence" value="ECO:0007669"/>
    <property type="project" value="InterPro"/>
</dbReference>
<evidence type="ECO:0000256" key="1">
    <source>
        <dbReference type="ARBA" id="ARBA00022679"/>
    </source>
</evidence>
<dbReference type="SUPFAM" id="SSF55874">
    <property type="entry name" value="ATPase domain of HSP90 chaperone/DNA topoisomerase II/histidine kinase"/>
    <property type="match status" value="1"/>
</dbReference>
<feature type="transmembrane region" description="Helical" evidence="5">
    <location>
        <begin position="114"/>
        <end position="142"/>
    </location>
</feature>
<feature type="transmembrane region" description="Helical" evidence="5">
    <location>
        <begin position="72"/>
        <end position="94"/>
    </location>
</feature>
<organism evidence="7 8">
    <name type="scientific">Brevibacterium celere</name>
    <dbReference type="NCBI Taxonomy" id="225845"/>
    <lineage>
        <taxon>Bacteria</taxon>
        <taxon>Bacillati</taxon>
        <taxon>Actinomycetota</taxon>
        <taxon>Actinomycetes</taxon>
        <taxon>Micrococcales</taxon>
        <taxon>Brevibacteriaceae</taxon>
        <taxon>Brevibacterium</taxon>
    </lineage>
</organism>
<dbReference type="Pfam" id="PF07730">
    <property type="entry name" value="HisKA_3"/>
    <property type="match status" value="1"/>
</dbReference>
<dbReference type="GO" id="GO:0000155">
    <property type="term" value="F:phosphorelay sensor kinase activity"/>
    <property type="evidence" value="ECO:0007669"/>
    <property type="project" value="InterPro"/>
</dbReference>
<accession>A0A366IH22</accession>
<evidence type="ECO:0000256" key="3">
    <source>
        <dbReference type="ARBA" id="ARBA00023012"/>
    </source>
</evidence>
<keyword evidence="5" id="KW-0472">Membrane</keyword>
<dbReference type="InterPro" id="IPR050482">
    <property type="entry name" value="Sensor_HK_TwoCompSys"/>
</dbReference>
<feature type="transmembrane region" description="Helical" evidence="5">
    <location>
        <begin position="175"/>
        <end position="195"/>
    </location>
</feature>
<dbReference type="AlphaFoldDB" id="A0A366IH22"/>
<evidence type="ECO:0000259" key="6">
    <source>
        <dbReference type="Pfam" id="PF07730"/>
    </source>
</evidence>
<keyword evidence="5" id="KW-1133">Transmembrane helix</keyword>
<dbReference type="InterPro" id="IPR011712">
    <property type="entry name" value="Sig_transdc_His_kin_sub3_dim/P"/>
</dbReference>
<feature type="region of interest" description="Disordered" evidence="4">
    <location>
        <begin position="1"/>
        <end position="32"/>
    </location>
</feature>
<comment type="caution">
    <text evidence="7">The sequence shown here is derived from an EMBL/GenBank/DDBJ whole genome shotgun (WGS) entry which is preliminary data.</text>
</comment>
<keyword evidence="2 7" id="KW-0418">Kinase</keyword>
<keyword evidence="5" id="KW-0812">Transmembrane</keyword>
<keyword evidence="3" id="KW-0902">Two-component regulatory system</keyword>
<keyword evidence="8" id="KW-1185">Reference proteome</keyword>
<dbReference type="PANTHER" id="PTHR24421:SF63">
    <property type="entry name" value="SENSOR HISTIDINE KINASE DESK"/>
    <property type="match status" value="1"/>
</dbReference>